<evidence type="ECO:0000313" key="1">
    <source>
        <dbReference type="EMBL" id="KAG7303755.1"/>
    </source>
</evidence>
<evidence type="ECO:0000313" key="2">
    <source>
        <dbReference type="Proteomes" id="UP000823941"/>
    </source>
</evidence>
<dbReference type="EMBL" id="JAHIBW010000016">
    <property type="protein sequence ID" value="KAG7303755.1"/>
    <property type="molecule type" value="Genomic_DNA"/>
</dbReference>
<protein>
    <submittedName>
        <fullName evidence="1">Uncharacterized protein</fullName>
    </submittedName>
</protein>
<name>A0ABQ7QFB1_PLUXY</name>
<accession>A0ABQ7QFB1</accession>
<gene>
    <name evidence="1" type="ORF">JYU34_012326</name>
</gene>
<reference evidence="1 2" key="1">
    <citation type="submission" date="2021-06" db="EMBL/GenBank/DDBJ databases">
        <title>A haploid diamondback moth (Plutella xylostella L.) genome assembly resolves 31 chromosomes and identifies a diamide resistance mutation.</title>
        <authorList>
            <person name="Ward C.M."/>
            <person name="Perry K.D."/>
            <person name="Baker G."/>
            <person name="Powis K."/>
            <person name="Heckel D.G."/>
            <person name="Baxter S.W."/>
        </authorList>
    </citation>
    <scope>NUCLEOTIDE SEQUENCE [LARGE SCALE GENOMIC DNA]</scope>
    <source>
        <strain evidence="1 2">LV</strain>
        <tissue evidence="1">Single pupa</tissue>
    </source>
</reference>
<keyword evidence="2" id="KW-1185">Reference proteome</keyword>
<comment type="caution">
    <text evidence="1">The sequence shown here is derived from an EMBL/GenBank/DDBJ whole genome shotgun (WGS) entry which is preliminary data.</text>
</comment>
<sequence>MSSDHLAGGLPTALRPSLGHHSVTAFVHLPSSLRAKCPAHSHFSSATRIPTSNTLVLLRITTLGIRSLSEMPNMARSIALCATLIRCTVSLVSVHVSAPYVSVGKTHWLNTLVFRHCGILDFRTSSSFEKAAHPS</sequence>
<dbReference type="Proteomes" id="UP000823941">
    <property type="component" value="Chromosome 16"/>
</dbReference>
<organism evidence="1 2">
    <name type="scientific">Plutella xylostella</name>
    <name type="common">Diamondback moth</name>
    <name type="synonym">Plutella maculipennis</name>
    <dbReference type="NCBI Taxonomy" id="51655"/>
    <lineage>
        <taxon>Eukaryota</taxon>
        <taxon>Metazoa</taxon>
        <taxon>Ecdysozoa</taxon>
        <taxon>Arthropoda</taxon>
        <taxon>Hexapoda</taxon>
        <taxon>Insecta</taxon>
        <taxon>Pterygota</taxon>
        <taxon>Neoptera</taxon>
        <taxon>Endopterygota</taxon>
        <taxon>Lepidoptera</taxon>
        <taxon>Glossata</taxon>
        <taxon>Ditrysia</taxon>
        <taxon>Yponomeutoidea</taxon>
        <taxon>Plutellidae</taxon>
        <taxon>Plutella</taxon>
    </lineage>
</organism>
<proteinExistence type="predicted"/>